<dbReference type="Pfam" id="PF00435">
    <property type="entry name" value="Spectrin"/>
    <property type="match status" value="2"/>
</dbReference>
<dbReference type="CDD" id="cd00176">
    <property type="entry name" value="SPEC"/>
    <property type="match status" value="1"/>
</dbReference>
<keyword evidence="2" id="KW-0009">Actin-binding</keyword>
<dbReference type="SUPFAM" id="SSF46966">
    <property type="entry name" value="Spectrin repeat"/>
    <property type="match status" value="1"/>
</dbReference>
<dbReference type="InterPro" id="IPR002017">
    <property type="entry name" value="Spectrin_repeat"/>
</dbReference>
<dbReference type="Gene3D" id="1.20.58.60">
    <property type="match status" value="2"/>
</dbReference>
<dbReference type="Proteomes" id="UP001162483">
    <property type="component" value="Unassembled WGS sequence"/>
</dbReference>
<gene>
    <name evidence="3" type="ORF">SPARVUS_LOCUS3905907</name>
</gene>
<name>A0ABN9BYM6_9NEOB</name>
<keyword evidence="1" id="KW-0677">Repeat</keyword>
<evidence type="ECO:0000256" key="1">
    <source>
        <dbReference type="ARBA" id="ARBA00022737"/>
    </source>
</evidence>
<sequence>EKLGDLEESITSHGERLQVLANKTREFRQAGHFLADEIEDRVRILVHRYKSLNEPLQECRAALESKKLLDQFFQDIDDELTWIQEKMPLASSKECGQSLTTAQALLEKHQNLEN</sequence>
<organism evidence="3 4">
    <name type="scientific">Staurois parvus</name>
    <dbReference type="NCBI Taxonomy" id="386267"/>
    <lineage>
        <taxon>Eukaryota</taxon>
        <taxon>Metazoa</taxon>
        <taxon>Chordata</taxon>
        <taxon>Craniata</taxon>
        <taxon>Vertebrata</taxon>
        <taxon>Euteleostomi</taxon>
        <taxon>Amphibia</taxon>
        <taxon>Batrachia</taxon>
        <taxon>Anura</taxon>
        <taxon>Neobatrachia</taxon>
        <taxon>Ranoidea</taxon>
        <taxon>Ranidae</taxon>
        <taxon>Staurois</taxon>
    </lineage>
</organism>
<protein>
    <recommendedName>
        <fullName evidence="5">Spectrin alpha chain-like protein</fullName>
    </recommendedName>
</protein>
<evidence type="ECO:0008006" key="5">
    <source>
        <dbReference type="Google" id="ProtNLM"/>
    </source>
</evidence>
<proteinExistence type="predicted"/>
<dbReference type="EMBL" id="CATNWA010006654">
    <property type="protein sequence ID" value="CAI9552570.1"/>
    <property type="molecule type" value="Genomic_DNA"/>
</dbReference>
<accession>A0ABN9BYM6</accession>
<evidence type="ECO:0000256" key="2">
    <source>
        <dbReference type="ARBA" id="ARBA00023203"/>
    </source>
</evidence>
<evidence type="ECO:0000313" key="4">
    <source>
        <dbReference type="Proteomes" id="UP001162483"/>
    </source>
</evidence>
<keyword evidence="4" id="KW-1185">Reference proteome</keyword>
<dbReference type="InterPro" id="IPR018159">
    <property type="entry name" value="Spectrin/alpha-actinin"/>
</dbReference>
<dbReference type="PANTHER" id="PTHR11915">
    <property type="entry name" value="SPECTRIN/FILAMIN RELATED CYTOSKELETAL PROTEIN"/>
    <property type="match status" value="1"/>
</dbReference>
<feature type="non-terminal residue" evidence="3">
    <location>
        <position position="1"/>
    </location>
</feature>
<comment type="caution">
    <text evidence="3">The sequence shown here is derived from an EMBL/GenBank/DDBJ whole genome shotgun (WGS) entry which is preliminary data.</text>
</comment>
<reference evidence="3" key="1">
    <citation type="submission" date="2023-05" db="EMBL/GenBank/DDBJ databases">
        <authorList>
            <person name="Stuckert A."/>
        </authorList>
    </citation>
    <scope>NUCLEOTIDE SEQUENCE</scope>
</reference>
<evidence type="ECO:0000313" key="3">
    <source>
        <dbReference type="EMBL" id="CAI9552570.1"/>
    </source>
</evidence>
<feature type="non-terminal residue" evidence="3">
    <location>
        <position position="114"/>
    </location>
</feature>